<evidence type="ECO:0000256" key="3">
    <source>
        <dbReference type="ARBA" id="ARBA00022857"/>
    </source>
</evidence>
<dbReference type="InterPro" id="IPR029036">
    <property type="entry name" value="P5CR_dimer"/>
</dbReference>
<dbReference type="Gene3D" id="3.40.50.720">
    <property type="entry name" value="NAD(P)-binding Rossmann-like Domain"/>
    <property type="match status" value="1"/>
</dbReference>
<dbReference type="RefSeq" id="WP_122964404.1">
    <property type="nucleotide sequence ID" value="NZ_BJMH01000008.1"/>
</dbReference>
<comment type="subcellular location">
    <subcellularLocation>
        <location evidence="6">Cytoplasm</location>
    </subcellularLocation>
</comment>
<evidence type="ECO:0000256" key="8">
    <source>
        <dbReference type="PIRSR" id="PIRSR000193-1"/>
    </source>
</evidence>
<name>A0A4Y3PKQ1_BREPA</name>
<evidence type="ECO:0000256" key="6">
    <source>
        <dbReference type="HAMAP-Rule" id="MF_01925"/>
    </source>
</evidence>
<keyword evidence="13" id="KW-1185">Reference proteome</keyword>
<keyword evidence="2 6" id="KW-0641">Proline biosynthesis</keyword>
<dbReference type="HAMAP" id="MF_01925">
    <property type="entry name" value="P5C_reductase"/>
    <property type="match status" value="1"/>
</dbReference>
<dbReference type="SUPFAM" id="SSF48179">
    <property type="entry name" value="6-phosphogluconate dehydrogenase C-terminal domain-like"/>
    <property type="match status" value="1"/>
</dbReference>
<gene>
    <name evidence="6 12" type="primary">proC</name>
    <name evidence="12" type="ORF">BPA01_21360</name>
</gene>
<evidence type="ECO:0000259" key="10">
    <source>
        <dbReference type="Pfam" id="PF03807"/>
    </source>
</evidence>
<evidence type="ECO:0000256" key="4">
    <source>
        <dbReference type="ARBA" id="ARBA00023002"/>
    </source>
</evidence>
<dbReference type="GO" id="GO:0004735">
    <property type="term" value="F:pyrroline-5-carboxylate reductase activity"/>
    <property type="evidence" value="ECO:0007669"/>
    <property type="project" value="UniProtKB-UniRule"/>
</dbReference>
<evidence type="ECO:0000256" key="2">
    <source>
        <dbReference type="ARBA" id="ARBA00022650"/>
    </source>
</evidence>
<evidence type="ECO:0000256" key="9">
    <source>
        <dbReference type="RuleBase" id="RU003903"/>
    </source>
</evidence>
<dbReference type="Pfam" id="PF14748">
    <property type="entry name" value="P5CR_dimer"/>
    <property type="match status" value="1"/>
</dbReference>
<dbReference type="InterPro" id="IPR036291">
    <property type="entry name" value="NAD(P)-bd_dom_sf"/>
</dbReference>
<accession>A0A4Y3PKQ1</accession>
<feature type="domain" description="Pyrroline-5-carboxylate reductase catalytic N-terminal" evidence="10">
    <location>
        <begin position="12"/>
        <end position="108"/>
    </location>
</feature>
<feature type="binding site" evidence="8">
    <location>
        <begin position="79"/>
        <end position="82"/>
    </location>
    <ligand>
        <name>NADP(+)</name>
        <dbReference type="ChEBI" id="CHEBI:58349"/>
    </ligand>
</feature>
<dbReference type="InterPro" id="IPR028939">
    <property type="entry name" value="P5C_Rdtase_cat_N"/>
</dbReference>
<dbReference type="FunFam" id="1.10.3730.10:FF:000001">
    <property type="entry name" value="Pyrroline-5-carboxylate reductase"/>
    <property type="match status" value="1"/>
</dbReference>
<comment type="similarity">
    <text evidence="1 6 9">Belongs to the pyrroline-5-carboxylate reductase family.</text>
</comment>
<dbReference type="InterPro" id="IPR008927">
    <property type="entry name" value="6-PGluconate_DH-like_C_sf"/>
</dbReference>
<proteinExistence type="inferred from homology"/>
<dbReference type="UniPathway" id="UPA00098">
    <property type="reaction ID" value="UER00361"/>
</dbReference>
<sequence>MSNQATAITNGRIGFLGAGSIVEAMLSGILKKGLIQAERMTVTNRNNLERLEELATAYGVSTSTDKFDVARTSDILILAIKPKDAGEALMELRGKVSPHQLIISVVAGVSTSLIGEWLGVDCPIIRTMPNTSSAVGLSATGMSANAFVQPEQLTLATRLFEAIGTVYEVAEEELDIITGLSGSGPAYIYYLVEAMMGAGATAGLDREMARQLTLQTVIGAATMLLETRAEPALLRKQVTSPGGTTQAGLAVLESYQFQEAVTAAILRATERSREMGAEYR</sequence>
<comment type="catalytic activity">
    <reaction evidence="6">
        <text>L-proline + NAD(+) = (S)-1-pyrroline-5-carboxylate + NADH + 2 H(+)</text>
        <dbReference type="Rhea" id="RHEA:14105"/>
        <dbReference type="ChEBI" id="CHEBI:15378"/>
        <dbReference type="ChEBI" id="CHEBI:17388"/>
        <dbReference type="ChEBI" id="CHEBI:57540"/>
        <dbReference type="ChEBI" id="CHEBI:57945"/>
        <dbReference type="ChEBI" id="CHEBI:60039"/>
        <dbReference type="EC" id="1.5.1.2"/>
    </reaction>
</comment>
<dbReference type="GO" id="GO:0055129">
    <property type="term" value="P:L-proline biosynthetic process"/>
    <property type="evidence" value="ECO:0007669"/>
    <property type="project" value="UniProtKB-UniRule"/>
</dbReference>
<comment type="catalytic activity">
    <reaction evidence="6 9">
        <text>L-proline + NADP(+) = (S)-1-pyrroline-5-carboxylate + NADPH + 2 H(+)</text>
        <dbReference type="Rhea" id="RHEA:14109"/>
        <dbReference type="ChEBI" id="CHEBI:15378"/>
        <dbReference type="ChEBI" id="CHEBI:17388"/>
        <dbReference type="ChEBI" id="CHEBI:57783"/>
        <dbReference type="ChEBI" id="CHEBI:58349"/>
        <dbReference type="ChEBI" id="CHEBI:60039"/>
        <dbReference type="EC" id="1.5.1.2"/>
    </reaction>
</comment>
<dbReference type="Proteomes" id="UP000316882">
    <property type="component" value="Unassembled WGS sequence"/>
</dbReference>
<organism evidence="12 13">
    <name type="scientific">Brevibacillus parabrevis</name>
    <dbReference type="NCBI Taxonomy" id="54914"/>
    <lineage>
        <taxon>Bacteria</taxon>
        <taxon>Bacillati</taxon>
        <taxon>Bacillota</taxon>
        <taxon>Bacilli</taxon>
        <taxon>Bacillales</taxon>
        <taxon>Paenibacillaceae</taxon>
        <taxon>Brevibacillus</taxon>
    </lineage>
</organism>
<dbReference type="GO" id="GO:0005737">
    <property type="term" value="C:cytoplasm"/>
    <property type="evidence" value="ECO:0007669"/>
    <property type="project" value="UniProtKB-SubCell"/>
</dbReference>
<evidence type="ECO:0000313" key="12">
    <source>
        <dbReference type="EMBL" id="GEB32556.1"/>
    </source>
</evidence>
<dbReference type="PANTHER" id="PTHR11645:SF49">
    <property type="entry name" value="PYRROLINE-5-CARBOXYLATE REDUCTASE 1"/>
    <property type="match status" value="1"/>
</dbReference>
<dbReference type="Gene3D" id="1.10.3730.10">
    <property type="entry name" value="ProC C-terminal domain-like"/>
    <property type="match status" value="1"/>
</dbReference>
<evidence type="ECO:0000256" key="5">
    <source>
        <dbReference type="ARBA" id="ARBA00058118"/>
    </source>
</evidence>
<dbReference type="AlphaFoldDB" id="A0A4Y3PKQ1"/>
<dbReference type="PIRSF" id="PIRSF000193">
    <property type="entry name" value="Pyrrol-5-carb_rd"/>
    <property type="match status" value="1"/>
</dbReference>
<comment type="caution">
    <text evidence="12">The sequence shown here is derived from an EMBL/GenBank/DDBJ whole genome shotgun (WGS) entry which is preliminary data.</text>
</comment>
<evidence type="ECO:0000256" key="1">
    <source>
        <dbReference type="ARBA" id="ARBA00005525"/>
    </source>
</evidence>
<evidence type="ECO:0000256" key="7">
    <source>
        <dbReference type="NCBIfam" id="TIGR00112"/>
    </source>
</evidence>
<dbReference type="InterPro" id="IPR053790">
    <property type="entry name" value="P5CR-like_CS"/>
</dbReference>
<keyword evidence="4 6" id="KW-0560">Oxidoreductase</keyword>
<dbReference type="STRING" id="54914.AV540_06855"/>
<evidence type="ECO:0000313" key="13">
    <source>
        <dbReference type="Proteomes" id="UP000316882"/>
    </source>
</evidence>
<dbReference type="PANTHER" id="PTHR11645">
    <property type="entry name" value="PYRROLINE-5-CARBOXYLATE REDUCTASE"/>
    <property type="match status" value="1"/>
</dbReference>
<evidence type="ECO:0000259" key="11">
    <source>
        <dbReference type="Pfam" id="PF14748"/>
    </source>
</evidence>
<comment type="function">
    <text evidence="5 6">Catalyzes the reduction of 1-pyrroline-5-carboxylate (PCA) to L-proline.</text>
</comment>
<dbReference type="EC" id="1.5.1.2" evidence="6 7"/>
<dbReference type="Pfam" id="PF03807">
    <property type="entry name" value="F420_oxidored"/>
    <property type="match status" value="1"/>
</dbReference>
<dbReference type="InterPro" id="IPR000304">
    <property type="entry name" value="Pyrroline-COOH_reductase"/>
</dbReference>
<dbReference type="EMBL" id="BJMH01000008">
    <property type="protein sequence ID" value="GEB32556.1"/>
    <property type="molecule type" value="Genomic_DNA"/>
</dbReference>
<keyword evidence="6 9" id="KW-0028">Amino-acid biosynthesis</keyword>
<protein>
    <recommendedName>
        <fullName evidence="6 7">Pyrroline-5-carboxylate reductase</fullName>
        <shortName evidence="6">P5C reductase</shortName>
        <shortName evidence="6">P5CR</shortName>
        <ecNumber evidence="6 7">1.5.1.2</ecNumber>
    </recommendedName>
    <alternativeName>
        <fullName evidence="6">PCA reductase</fullName>
    </alternativeName>
</protein>
<dbReference type="SUPFAM" id="SSF51735">
    <property type="entry name" value="NAD(P)-binding Rossmann-fold domains"/>
    <property type="match status" value="1"/>
</dbReference>
<comment type="pathway">
    <text evidence="6 9">Amino-acid biosynthesis; L-proline biosynthesis; L-proline from L-glutamate 5-semialdehyde: step 1/1.</text>
</comment>
<dbReference type="PROSITE" id="PS00521">
    <property type="entry name" value="P5CR"/>
    <property type="match status" value="1"/>
</dbReference>
<reference evidence="12 13" key="1">
    <citation type="submission" date="2019-06" db="EMBL/GenBank/DDBJ databases">
        <title>Whole genome shotgun sequence of Brevibacillus parabrevis NBRC 12334.</title>
        <authorList>
            <person name="Hosoyama A."/>
            <person name="Uohara A."/>
            <person name="Ohji S."/>
            <person name="Ichikawa N."/>
        </authorList>
    </citation>
    <scope>NUCLEOTIDE SEQUENCE [LARGE SCALE GENOMIC DNA]</scope>
    <source>
        <strain evidence="12 13">NBRC 12334</strain>
    </source>
</reference>
<dbReference type="NCBIfam" id="TIGR00112">
    <property type="entry name" value="proC"/>
    <property type="match status" value="1"/>
</dbReference>
<keyword evidence="6" id="KW-0963">Cytoplasm</keyword>
<keyword evidence="3 6" id="KW-0521">NADP</keyword>
<feature type="domain" description="Pyrroline-5-carboxylate reductase dimerisation" evidence="11">
    <location>
        <begin position="171"/>
        <end position="275"/>
    </location>
</feature>